<feature type="region of interest" description="Disordered" evidence="1">
    <location>
        <begin position="1"/>
        <end position="61"/>
    </location>
</feature>
<dbReference type="Pfam" id="PF10354">
    <property type="entry name" value="BMT5-like"/>
    <property type="match status" value="1"/>
</dbReference>
<gene>
    <name evidence="3" type="ORF">FA14DRAFT_161675</name>
</gene>
<dbReference type="InParanoid" id="A0A316V9L8"/>
<evidence type="ECO:0000313" key="3">
    <source>
        <dbReference type="EMBL" id="PWN34186.1"/>
    </source>
</evidence>
<dbReference type="STRING" id="1280837.A0A316V9L8"/>
<dbReference type="GO" id="GO:0070042">
    <property type="term" value="F:rRNA (uridine-N3-)-methyltransferase activity"/>
    <property type="evidence" value="ECO:0007669"/>
    <property type="project" value="InterPro"/>
</dbReference>
<feature type="compositionally biased region" description="Acidic residues" evidence="1">
    <location>
        <begin position="229"/>
        <end position="240"/>
    </location>
</feature>
<feature type="compositionally biased region" description="Basic and acidic residues" evidence="1">
    <location>
        <begin position="1"/>
        <end position="16"/>
    </location>
</feature>
<dbReference type="InterPro" id="IPR019446">
    <property type="entry name" value="BMT5-like"/>
</dbReference>
<dbReference type="PANTHER" id="PTHR11538">
    <property type="entry name" value="PHENYLALANYL-TRNA SYNTHETASE"/>
    <property type="match status" value="1"/>
</dbReference>
<accession>A0A316V9L8</accession>
<dbReference type="EMBL" id="KZ819604">
    <property type="protein sequence ID" value="PWN34186.1"/>
    <property type="molecule type" value="Genomic_DNA"/>
</dbReference>
<feature type="compositionally biased region" description="Basic and acidic residues" evidence="1">
    <location>
        <begin position="44"/>
        <end position="59"/>
    </location>
</feature>
<dbReference type="RefSeq" id="XP_025354488.1">
    <property type="nucleotide sequence ID" value="XM_025499230.1"/>
</dbReference>
<feature type="domain" description="25S rRNA (uridine-N(3))-methyltransferase BMT5-like" evidence="2">
    <location>
        <begin position="73"/>
        <end position="307"/>
    </location>
</feature>
<dbReference type="GeneID" id="37021011"/>
<dbReference type="OrthoDB" id="273345at2759"/>
<feature type="compositionally biased region" description="Acidic residues" evidence="1">
    <location>
        <begin position="248"/>
        <end position="258"/>
    </location>
</feature>
<protein>
    <recommendedName>
        <fullName evidence="2">25S rRNA (uridine-N(3))-methyltransferase BMT5-like domain-containing protein</fullName>
    </recommendedName>
</protein>
<organism evidence="3 4">
    <name type="scientific">Meira miltonrushii</name>
    <dbReference type="NCBI Taxonomy" id="1280837"/>
    <lineage>
        <taxon>Eukaryota</taxon>
        <taxon>Fungi</taxon>
        <taxon>Dikarya</taxon>
        <taxon>Basidiomycota</taxon>
        <taxon>Ustilaginomycotina</taxon>
        <taxon>Exobasidiomycetes</taxon>
        <taxon>Exobasidiales</taxon>
        <taxon>Brachybasidiaceae</taxon>
        <taxon>Meira</taxon>
    </lineage>
</organism>
<dbReference type="GO" id="GO:0005737">
    <property type="term" value="C:cytoplasm"/>
    <property type="evidence" value="ECO:0007669"/>
    <property type="project" value="TreeGrafter"/>
</dbReference>
<dbReference type="GO" id="GO:0070475">
    <property type="term" value="P:rRNA base methylation"/>
    <property type="evidence" value="ECO:0007669"/>
    <property type="project" value="InterPro"/>
</dbReference>
<feature type="non-terminal residue" evidence="3">
    <location>
        <position position="1"/>
    </location>
</feature>
<dbReference type="PANTHER" id="PTHR11538:SF26">
    <property type="entry name" value="FERREDOXIN-FOLD ANTICODON-BINDING DOMAIN-CONTAINING PROTEIN 1"/>
    <property type="match status" value="1"/>
</dbReference>
<sequence length="416" mass="46675">KKTQALKEEKVKEAAQRKAASIKNAAGTNKKRKKDVGPNDQEEKEIKRSVEDTASDKNKGPRVKMFQADETILLVGEGNFSFTKSLLQSPHNHSPSHIVATAFDNEQQCYQKYPDAEKNVKEIRSIAGRQDIVLFGVDAGNLLAHKGLQKATKSIKSNTFPASWNKVVFNFPHIGAGHKDESRNVLANQLLLIRFLVSAAPLLNSGQPPLYVQKQLGKSQPQKRKRVDEEQDDDEIEGEFEADHDYENDFSDTNDEEGRELPLKTSSAVQPTIVRPLPYAGSILVTLRDCKPYTLWDVATLAKRVSSVWQTIMQSAPSPGKGIRMPSKEDINLISKIIESSNSYTSTARKNSDGRKGYLIWQSFAFDPKDWPCYAHRRTIGWKEGVSKAENEEILRGNHDDEQRAPCRTWQFGLAG</sequence>
<reference evidence="3 4" key="1">
    <citation type="journal article" date="2018" name="Mol. Biol. Evol.">
        <title>Broad Genomic Sampling Reveals a Smut Pathogenic Ancestry of the Fungal Clade Ustilaginomycotina.</title>
        <authorList>
            <person name="Kijpornyongpan T."/>
            <person name="Mondo S.J."/>
            <person name="Barry K."/>
            <person name="Sandor L."/>
            <person name="Lee J."/>
            <person name="Lipzen A."/>
            <person name="Pangilinan J."/>
            <person name="LaButti K."/>
            <person name="Hainaut M."/>
            <person name="Henrissat B."/>
            <person name="Grigoriev I.V."/>
            <person name="Spatafora J.W."/>
            <person name="Aime M.C."/>
        </authorList>
    </citation>
    <scope>NUCLEOTIDE SEQUENCE [LARGE SCALE GENOMIC DNA]</scope>
    <source>
        <strain evidence="3 4">MCA 3882</strain>
    </source>
</reference>
<dbReference type="FunCoup" id="A0A316V9L8">
    <property type="interactions" value="201"/>
</dbReference>
<evidence type="ECO:0000256" key="1">
    <source>
        <dbReference type="SAM" id="MobiDB-lite"/>
    </source>
</evidence>
<feature type="region of interest" description="Disordered" evidence="1">
    <location>
        <begin position="214"/>
        <end position="265"/>
    </location>
</feature>
<dbReference type="Proteomes" id="UP000245771">
    <property type="component" value="Unassembled WGS sequence"/>
</dbReference>
<proteinExistence type="predicted"/>
<evidence type="ECO:0000313" key="4">
    <source>
        <dbReference type="Proteomes" id="UP000245771"/>
    </source>
</evidence>
<name>A0A316V9L8_9BASI</name>
<keyword evidence="4" id="KW-1185">Reference proteome</keyword>
<evidence type="ECO:0000259" key="2">
    <source>
        <dbReference type="Pfam" id="PF10354"/>
    </source>
</evidence>
<dbReference type="AlphaFoldDB" id="A0A316V9L8"/>